<accession>A0ABD1XQT1</accession>
<organism evidence="1 2">
    <name type="scientific">Riccia fluitans</name>
    <dbReference type="NCBI Taxonomy" id="41844"/>
    <lineage>
        <taxon>Eukaryota</taxon>
        <taxon>Viridiplantae</taxon>
        <taxon>Streptophyta</taxon>
        <taxon>Embryophyta</taxon>
        <taxon>Marchantiophyta</taxon>
        <taxon>Marchantiopsida</taxon>
        <taxon>Marchantiidae</taxon>
        <taxon>Marchantiales</taxon>
        <taxon>Ricciaceae</taxon>
        <taxon>Riccia</taxon>
    </lineage>
</organism>
<name>A0ABD1XQT1_9MARC</name>
<sequence>MACLTFGALTGIRLWKDLPTCPCIGDAPNSLASLIPSSHVVDFPVSAPDATSAFLFGCFDDLLRPNYSNSDAARSFFIPPVPRLLPLVRSLITLSLPRRLATIDNPVIFCVDLALIEYFVVGRLVPVVSSMWIAKSAALCSQFSLSGH</sequence>
<reference evidence="1 2" key="1">
    <citation type="submission" date="2024-09" db="EMBL/GenBank/DDBJ databases">
        <title>Chromosome-scale assembly of Riccia fluitans.</title>
        <authorList>
            <person name="Paukszto L."/>
            <person name="Sawicki J."/>
            <person name="Karawczyk K."/>
            <person name="Piernik-Szablinska J."/>
            <person name="Szczecinska M."/>
            <person name="Mazdziarz M."/>
        </authorList>
    </citation>
    <scope>NUCLEOTIDE SEQUENCE [LARGE SCALE GENOMIC DNA]</scope>
    <source>
        <strain evidence="1">Rf_01</strain>
        <tissue evidence="1">Aerial parts of the thallus</tissue>
    </source>
</reference>
<dbReference type="Proteomes" id="UP001605036">
    <property type="component" value="Unassembled WGS sequence"/>
</dbReference>
<protein>
    <submittedName>
        <fullName evidence="1">Uncharacterized protein</fullName>
    </submittedName>
</protein>
<comment type="caution">
    <text evidence="1">The sequence shown here is derived from an EMBL/GenBank/DDBJ whole genome shotgun (WGS) entry which is preliminary data.</text>
</comment>
<proteinExistence type="predicted"/>
<evidence type="ECO:0000313" key="1">
    <source>
        <dbReference type="EMBL" id="KAL2611125.1"/>
    </source>
</evidence>
<dbReference type="AlphaFoldDB" id="A0ABD1XQT1"/>
<dbReference type="EMBL" id="JBHFFA010000007">
    <property type="protein sequence ID" value="KAL2611125.1"/>
    <property type="molecule type" value="Genomic_DNA"/>
</dbReference>
<keyword evidence="2" id="KW-1185">Reference proteome</keyword>
<gene>
    <name evidence="1" type="ORF">R1flu_022817</name>
</gene>
<evidence type="ECO:0000313" key="2">
    <source>
        <dbReference type="Proteomes" id="UP001605036"/>
    </source>
</evidence>